<dbReference type="EMBL" id="CAJNNV010027989">
    <property type="protein sequence ID" value="CAE8622497.1"/>
    <property type="molecule type" value="Genomic_DNA"/>
</dbReference>
<evidence type="ECO:0000256" key="1">
    <source>
        <dbReference type="SAM" id="MobiDB-lite"/>
    </source>
</evidence>
<feature type="compositionally biased region" description="Pro residues" evidence="1">
    <location>
        <begin position="1"/>
        <end position="38"/>
    </location>
</feature>
<feature type="compositionally biased region" description="Polar residues" evidence="1">
    <location>
        <begin position="165"/>
        <end position="174"/>
    </location>
</feature>
<evidence type="ECO:0000313" key="3">
    <source>
        <dbReference type="Proteomes" id="UP000654075"/>
    </source>
</evidence>
<keyword evidence="3" id="KW-1185">Reference proteome</keyword>
<feature type="non-terminal residue" evidence="2">
    <location>
        <position position="1"/>
    </location>
</feature>
<reference evidence="2" key="1">
    <citation type="submission" date="2021-02" db="EMBL/GenBank/DDBJ databases">
        <authorList>
            <person name="Dougan E. K."/>
            <person name="Rhodes N."/>
            <person name="Thang M."/>
            <person name="Chan C."/>
        </authorList>
    </citation>
    <scope>NUCLEOTIDE SEQUENCE</scope>
</reference>
<dbReference type="AlphaFoldDB" id="A0A813G896"/>
<dbReference type="Proteomes" id="UP000654075">
    <property type="component" value="Unassembled WGS sequence"/>
</dbReference>
<name>A0A813G896_POLGL</name>
<feature type="region of interest" description="Disordered" evidence="1">
    <location>
        <begin position="159"/>
        <end position="205"/>
    </location>
</feature>
<protein>
    <submittedName>
        <fullName evidence="2">Uncharacterized protein</fullName>
    </submittedName>
</protein>
<proteinExistence type="predicted"/>
<feature type="region of interest" description="Disordered" evidence="1">
    <location>
        <begin position="1"/>
        <end position="89"/>
    </location>
</feature>
<comment type="caution">
    <text evidence="2">The sequence shown here is derived from an EMBL/GenBank/DDBJ whole genome shotgun (WGS) entry which is preliminary data.</text>
</comment>
<accession>A0A813G896</accession>
<organism evidence="2 3">
    <name type="scientific">Polarella glacialis</name>
    <name type="common">Dinoflagellate</name>
    <dbReference type="NCBI Taxonomy" id="89957"/>
    <lineage>
        <taxon>Eukaryota</taxon>
        <taxon>Sar</taxon>
        <taxon>Alveolata</taxon>
        <taxon>Dinophyceae</taxon>
        <taxon>Suessiales</taxon>
        <taxon>Suessiaceae</taxon>
        <taxon>Polarella</taxon>
    </lineage>
</organism>
<feature type="compositionally biased region" description="Acidic residues" evidence="1">
    <location>
        <begin position="196"/>
        <end position="205"/>
    </location>
</feature>
<sequence>PGQPAPPPGGPPPPAKGPPPPAPPLAKGPSPVASPSPPRGGDGPQWTDSESEAPGEASVLVTGLGSRAKAHSPEAKSHAVTPMTAMGNRSPMMEANVTSFHAGEASMVSMSSVEGPVTGGWGMGGTAINVARPTLQAAALAAPAVAIEETTPMNQSMGSGIKAFSPTSMSSADSPASFHGPGRATIPKPFARPLQEDDDLEEESM</sequence>
<gene>
    <name evidence="2" type="ORF">PGLA1383_LOCUS39940</name>
</gene>
<evidence type="ECO:0000313" key="2">
    <source>
        <dbReference type="EMBL" id="CAE8622497.1"/>
    </source>
</evidence>